<dbReference type="InterPro" id="IPR001387">
    <property type="entry name" value="Cro/C1-type_HTH"/>
</dbReference>
<sequence>MLVIDSANSVMHPARRPTASGRIVTERHIQLGQALRRLRQKLDLSVDDVAERVGTSRVTINRYESGDRKALLKEDVQDQVVSALGLTRADLQAEYQAVVEGRSIFDTGRRFPASVPSGAISAGQQGLGVYETDGGEDIDLAALLDGEVRAMRVLNEDVSPYIAPGGFVIYHIKRTPRRHQAVVIKTKTGPLKIRFYVRTTPAQVEVIRMEAFTDDGKPAYREESEFISNSEIQGVYPVVLRGD</sequence>
<dbReference type="SUPFAM" id="SSF47413">
    <property type="entry name" value="lambda repressor-like DNA-binding domains"/>
    <property type="match status" value="1"/>
</dbReference>
<dbReference type="RefSeq" id="WP_272747720.1">
    <property type="nucleotide sequence ID" value="NZ_JAQQKX010000005.1"/>
</dbReference>
<evidence type="ECO:0000259" key="1">
    <source>
        <dbReference type="PROSITE" id="PS50943"/>
    </source>
</evidence>
<dbReference type="Pfam" id="PF13560">
    <property type="entry name" value="HTH_31"/>
    <property type="match status" value="1"/>
</dbReference>
<dbReference type="SUPFAM" id="SSF51306">
    <property type="entry name" value="LexA/Signal peptidase"/>
    <property type="match status" value="1"/>
</dbReference>
<protein>
    <submittedName>
        <fullName evidence="2">Helix-turn-helix transcriptional regulator</fullName>
    </submittedName>
</protein>
<dbReference type="SMART" id="SM00530">
    <property type="entry name" value="HTH_XRE"/>
    <property type="match status" value="1"/>
</dbReference>
<dbReference type="InterPro" id="IPR010982">
    <property type="entry name" value="Lambda_DNA-bd_dom_sf"/>
</dbReference>
<accession>A0ABT5HT48</accession>
<feature type="domain" description="HTH cro/C1-type" evidence="1">
    <location>
        <begin position="35"/>
        <end position="91"/>
    </location>
</feature>
<reference evidence="2 3" key="1">
    <citation type="submission" date="2023-01" db="EMBL/GenBank/DDBJ databases">
        <title>Novel species of the genus Asticcacaulis isolated from rivers.</title>
        <authorList>
            <person name="Lu H."/>
        </authorList>
    </citation>
    <scope>NUCLEOTIDE SEQUENCE [LARGE SCALE GENOMIC DNA]</scope>
    <source>
        <strain evidence="2 3">BYS171W</strain>
    </source>
</reference>
<dbReference type="Proteomes" id="UP001214854">
    <property type="component" value="Unassembled WGS sequence"/>
</dbReference>
<name>A0ABT5HT48_9CAUL</name>
<keyword evidence="3" id="KW-1185">Reference proteome</keyword>
<evidence type="ECO:0000313" key="2">
    <source>
        <dbReference type="EMBL" id="MDC7683246.1"/>
    </source>
</evidence>
<dbReference type="CDD" id="cd00093">
    <property type="entry name" value="HTH_XRE"/>
    <property type="match status" value="1"/>
</dbReference>
<dbReference type="PROSITE" id="PS50943">
    <property type="entry name" value="HTH_CROC1"/>
    <property type="match status" value="1"/>
</dbReference>
<dbReference type="InterPro" id="IPR036286">
    <property type="entry name" value="LexA/Signal_pep-like_sf"/>
</dbReference>
<dbReference type="Gene3D" id="1.10.260.40">
    <property type="entry name" value="lambda repressor-like DNA-binding domains"/>
    <property type="match status" value="1"/>
</dbReference>
<organism evidence="2 3">
    <name type="scientific">Asticcacaulis aquaticus</name>
    <dbReference type="NCBI Taxonomy" id="2984212"/>
    <lineage>
        <taxon>Bacteria</taxon>
        <taxon>Pseudomonadati</taxon>
        <taxon>Pseudomonadota</taxon>
        <taxon>Alphaproteobacteria</taxon>
        <taxon>Caulobacterales</taxon>
        <taxon>Caulobacteraceae</taxon>
        <taxon>Asticcacaulis</taxon>
    </lineage>
</organism>
<proteinExistence type="predicted"/>
<dbReference type="EMBL" id="JAQQKX010000005">
    <property type="protein sequence ID" value="MDC7683246.1"/>
    <property type="molecule type" value="Genomic_DNA"/>
</dbReference>
<comment type="caution">
    <text evidence="2">The sequence shown here is derived from an EMBL/GenBank/DDBJ whole genome shotgun (WGS) entry which is preliminary data.</text>
</comment>
<evidence type="ECO:0000313" key="3">
    <source>
        <dbReference type="Proteomes" id="UP001214854"/>
    </source>
</evidence>
<gene>
    <name evidence="2" type="ORF">PQU92_08155</name>
</gene>